<evidence type="ECO:0000313" key="6">
    <source>
        <dbReference type="Proteomes" id="UP000048948"/>
    </source>
</evidence>
<dbReference type="GO" id="GO:0031177">
    <property type="term" value="F:phosphopantetheine binding"/>
    <property type="evidence" value="ECO:0007669"/>
    <property type="project" value="TreeGrafter"/>
</dbReference>
<dbReference type="GO" id="GO:0043041">
    <property type="term" value="P:amino acid activation for nonribosomal peptide biosynthetic process"/>
    <property type="evidence" value="ECO:0007669"/>
    <property type="project" value="TreeGrafter"/>
</dbReference>
<dbReference type="PANTHER" id="PTHR45527">
    <property type="entry name" value="NONRIBOSOMAL PEPTIDE SYNTHETASE"/>
    <property type="match status" value="1"/>
</dbReference>
<dbReference type="InterPro" id="IPR009081">
    <property type="entry name" value="PP-bd_ACP"/>
</dbReference>
<dbReference type="EMBL" id="CNGE01001350">
    <property type="protein sequence ID" value="CKU04407.1"/>
    <property type="molecule type" value="Genomic_DNA"/>
</dbReference>
<evidence type="ECO:0000313" key="4">
    <source>
        <dbReference type="EMBL" id="COX20802.1"/>
    </source>
</evidence>
<dbReference type="Pfam" id="PF00550">
    <property type="entry name" value="PP-binding"/>
    <property type="match status" value="1"/>
</dbReference>
<dbReference type="Proteomes" id="UP000045842">
    <property type="component" value="Unassembled WGS sequence"/>
</dbReference>
<dbReference type="PANTHER" id="PTHR45527:SF1">
    <property type="entry name" value="FATTY ACID SYNTHASE"/>
    <property type="match status" value="1"/>
</dbReference>
<organism evidence="3 6">
    <name type="scientific">Mycobacterium tuberculosis</name>
    <dbReference type="NCBI Taxonomy" id="1773"/>
    <lineage>
        <taxon>Bacteria</taxon>
        <taxon>Bacillati</taxon>
        <taxon>Actinomycetota</taxon>
        <taxon>Actinomycetes</taxon>
        <taxon>Mycobacteriales</taxon>
        <taxon>Mycobacteriaceae</taxon>
        <taxon>Mycobacterium</taxon>
        <taxon>Mycobacterium tuberculosis complex</taxon>
    </lineage>
</organism>
<feature type="compositionally biased region" description="Basic and acidic residues" evidence="1">
    <location>
        <begin position="60"/>
        <end position="70"/>
    </location>
</feature>
<gene>
    <name evidence="3" type="primary">lgrD_2</name>
    <name evidence="4" type="ORF">ERS007679_04720</name>
    <name evidence="3" type="ORF">ERS027646_04418</name>
</gene>
<evidence type="ECO:0000313" key="3">
    <source>
        <dbReference type="EMBL" id="CKU04407.1"/>
    </source>
</evidence>
<accession>A0A655ATY9</accession>
<name>A0A655ATY9_MYCTX</name>
<dbReference type="GO" id="GO:0044550">
    <property type="term" value="P:secondary metabolite biosynthetic process"/>
    <property type="evidence" value="ECO:0007669"/>
    <property type="project" value="TreeGrafter"/>
</dbReference>
<evidence type="ECO:0000313" key="5">
    <source>
        <dbReference type="Proteomes" id="UP000045842"/>
    </source>
</evidence>
<sequence length="94" mass="10100">MLEVGEVGRYDDFFNLGGDSILATQVAARARDGGIPLTARMVFEHPVLCELAAAVDAKPHVEAEPDDKHHAPMSTSGLSPDELSALTASWDQWP</sequence>
<feature type="region of interest" description="Disordered" evidence="1">
    <location>
        <begin position="60"/>
        <end position="81"/>
    </location>
</feature>
<dbReference type="SUPFAM" id="SSF47336">
    <property type="entry name" value="ACP-like"/>
    <property type="match status" value="1"/>
</dbReference>
<dbReference type="AlphaFoldDB" id="A0A655ATY9"/>
<feature type="domain" description="Carrier" evidence="2">
    <location>
        <begin position="1"/>
        <end position="59"/>
    </location>
</feature>
<proteinExistence type="predicted"/>
<dbReference type="EMBL" id="CSAD01001515">
    <property type="protein sequence ID" value="COX20802.1"/>
    <property type="molecule type" value="Genomic_DNA"/>
</dbReference>
<dbReference type="InterPro" id="IPR036736">
    <property type="entry name" value="ACP-like_sf"/>
</dbReference>
<reference evidence="5 6" key="1">
    <citation type="submission" date="2015-03" db="EMBL/GenBank/DDBJ databases">
        <authorList>
            <consortium name="Pathogen Informatics"/>
        </authorList>
    </citation>
    <scope>NUCLEOTIDE SEQUENCE [LARGE SCALE GENOMIC DNA]</scope>
    <source>
        <strain evidence="3 6">Bir 172</strain>
        <strain evidence="4 5">G09801536</strain>
    </source>
</reference>
<dbReference type="GO" id="GO:0005737">
    <property type="term" value="C:cytoplasm"/>
    <property type="evidence" value="ECO:0007669"/>
    <property type="project" value="TreeGrafter"/>
</dbReference>
<protein>
    <submittedName>
        <fullName evidence="3">Peptide synthetase</fullName>
    </submittedName>
</protein>
<evidence type="ECO:0000259" key="2">
    <source>
        <dbReference type="PROSITE" id="PS50075"/>
    </source>
</evidence>
<evidence type="ECO:0000256" key="1">
    <source>
        <dbReference type="SAM" id="MobiDB-lite"/>
    </source>
</evidence>
<dbReference type="Gene3D" id="1.10.1200.10">
    <property type="entry name" value="ACP-like"/>
    <property type="match status" value="1"/>
</dbReference>
<dbReference type="Proteomes" id="UP000048948">
    <property type="component" value="Unassembled WGS sequence"/>
</dbReference>
<dbReference type="PROSITE" id="PS50075">
    <property type="entry name" value="CARRIER"/>
    <property type="match status" value="1"/>
</dbReference>